<comment type="caution">
    <text evidence="1">The sequence shown here is derived from an EMBL/GenBank/DDBJ whole genome shotgun (WGS) entry which is preliminary data.</text>
</comment>
<evidence type="ECO:0000313" key="2">
    <source>
        <dbReference type="Proteomes" id="UP000707138"/>
    </source>
</evidence>
<reference evidence="1 2" key="1">
    <citation type="journal article" date="2021" name="Sci. Rep.">
        <title>The distribution of antibiotic resistance genes in chicken gut microbiota commensals.</title>
        <authorList>
            <person name="Juricova H."/>
            <person name="Matiasovicova J."/>
            <person name="Kubasova T."/>
            <person name="Cejkova D."/>
            <person name="Rychlik I."/>
        </authorList>
    </citation>
    <scope>NUCLEOTIDE SEQUENCE [LARGE SCALE GENOMIC DNA]</scope>
    <source>
        <strain evidence="1 2">An537</strain>
    </source>
</reference>
<dbReference type="Proteomes" id="UP000707138">
    <property type="component" value="Unassembled WGS sequence"/>
</dbReference>
<evidence type="ECO:0000313" key="1">
    <source>
        <dbReference type="EMBL" id="MBM6912896.1"/>
    </source>
</evidence>
<name>A0ABS2GFI1_9FIRM</name>
<dbReference type="EMBL" id="JACJLA010000009">
    <property type="protein sequence ID" value="MBM6912896.1"/>
    <property type="molecule type" value="Genomic_DNA"/>
</dbReference>
<accession>A0ABS2GFI1</accession>
<organism evidence="1 2">
    <name type="scientific">Veillonella magna</name>
    <dbReference type="NCBI Taxonomy" id="464322"/>
    <lineage>
        <taxon>Bacteria</taxon>
        <taxon>Bacillati</taxon>
        <taxon>Bacillota</taxon>
        <taxon>Negativicutes</taxon>
        <taxon>Veillonellales</taxon>
        <taxon>Veillonellaceae</taxon>
        <taxon>Veillonella</taxon>
    </lineage>
</organism>
<gene>
    <name evidence="1" type="ORF">H6A01_06110</name>
</gene>
<dbReference type="RefSeq" id="WP_205087913.1">
    <property type="nucleotide sequence ID" value="NZ_JACJLA010000009.1"/>
</dbReference>
<proteinExistence type="predicted"/>
<sequence>MRNHNKQATIRLHRKRIGDHWIFLTDQTISPEHIGLWAEALYNELHIVKEGLLLVDTSLVDVGMYVQYHYHREVILTDVATVETYLAAQWQLQQVCFDRVRALEPLPAPPHGYISALHEGGRLVVGTLDGLEYQWGEFIESERQAVMILPIDFYGDWAHTNRWVETVTFGSMGKWISGVILPYATVCVDGSIGEEEAGDEEDLWALLTEKLLFGLEKAHRHDDTEPIICYVTGAGSDNYFSLPIGRCITFRGIANTLLIMPKNGAF</sequence>
<protein>
    <submittedName>
        <fullName evidence="1">Uncharacterized protein</fullName>
    </submittedName>
</protein>
<keyword evidence="2" id="KW-1185">Reference proteome</keyword>